<dbReference type="Proteomes" id="UP001652623">
    <property type="component" value="Chromosome 2"/>
</dbReference>
<dbReference type="Pfam" id="PF18052">
    <property type="entry name" value="Rx_N"/>
    <property type="match status" value="1"/>
</dbReference>
<dbReference type="GeneID" id="132800702"/>
<proteinExistence type="predicted"/>
<evidence type="ECO:0000256" key="1">
    <source>
        <dbReference type="ARBA" id="ARBA00022737"/>
    </source>
</evidence>
<dbReference type="RefSeq" id="XP_060670913.1">
    <property type="nucleotide sequence ID" value="XM_060814930.1"/>
</dbReference>
<evidence type="ECO:0000259" key="4">
    <source>
        <dbReference type="Pfam" id="PF18052"/>
    </source>
</evidence>
<evidence type="ECO:0000313" key="5">
    <source>
        <dbReference type="Proteomes" id="UP001652623"/>
    </source>
</evidence>
<organism evidence="5 7">
    <name type="scientific">Ziziphus jujuba</name>
    <name type="common">Chinese jujube</name>
    <name type="synonym">Ziziphus sativa</name>
    <dbReference type="NCBI Taxonomy" id="326968"/>
    <lineage>
        <taxon>Eukaryota</taxon>
        <taxon>Viridiplantae</taxon>
        <taxon>Streptophyta</taxon>
        <taxon>Embryophyta</taxon>
        <taxon>Tracheophyta</taxon>
        <taxon>Spermatophyta</taxon>
        <taxon>Magnoliopsida</taxon>
        <taxon>eudicotyledons</taxon>
        <taxon>Gunneridae</taxon>
        <taxon>Pentapetalae</taxon>
        <taxon>rosids</taxon>
        <taxon>fabids</taxon>
        <taxon>Rosales</taxon>
        <taxon>Rhamnaceae</taxon>
        <taxon>Paliureae</taxon>
        <taxon>Ziziphus</taxon>
    </lineage>
</organism>
<dbReference type="InterPro" id="IPR041118">
    <property type="entry name" value="Rx_N"/>
</dbReference>
<evidence type="ECO:0000313" key="7">
    <source>
        <dbReference type="RefSeq" id="XP_060670913.1"/>
    </source>
</evidence>
<name>A0ABM4A2F0_ZIZJJ</name>
<gene>
    <name evidence="7" type="primary">LOC132800702</name>
    <name evidence="6" type="synonym">LOC132800663</name>
</gene>
<dbReference type="RefSeq" id="XP_060670856.1">
    <property type="nucleotide sequence ID" value="XM_060814873.1"/>
</dbReference>
<dbReference type="PANTHER" id="PTHR19338">
    <property type="entry name" value="TRANSLOCASE OF INNER MITOCHONDRIAL MEMBRANE 13 HOMOLOG"/>
    <property type="match status" value="1"/>
</dbReference>
<feature type="domain" description="Disease resistance N-terminal" evidence="4">
    <location>
        <begin position="10"/>
        <end position="92"/>
    </location>
</feature>
<reference evidence="5 6" key="1">
    <citation type="submission" date="2025-05" db="UniProtKB">
        <authorList>
            <consortium name="RefSeq"/>
        </authorList>
    </citation>
    <scope>IDENTIFICATION</scope>
    <source>
        <tissue evidence="6 7">Seedling</tissue>
    </source>
</reference>
<keyword evidence="2" id="KW-0547">Nucleotide-binding</keyword>
<accession>A0ABM4A2F0</accession>
<dbReference type="CDD" id="cd14798">
    <property type="entry name" value="RX-CC_like"/>
    <property type="match status" value="1"/>
</dbReference>
<dbReference type="Gene3D" id="1.20.5.4130">
    <property type="match status" value="1"/>
</dbReference>
<evidence type="ECO:0000256" key="3">
    <source>
        <dbReference type="ARBA" id="ARBA00022821"/>
    </source>
</evidence>
<keyword evidence="3" id="KW-0611">Plant defense</keyword>
<sequence length="111" mass="12803">MAEAVLSSLLQVIFEKLSSQIFDEYGFLQGTKKEMRKLHSVLSSIHSVLEDAEDRNILEKAVKDWLIKLKDVAYDADDLLDEYMTEALQHKMEFHDPQGCIIKIMKGLNFI</sequence>
<evidence type="ECO:0000256" key="2">
    <source>
        <dbReference type="ARBA" id="ARBA00022741"/>
    </source>
</evidence>
<keyword evidence="1" id="KW-0677">Repeat</keyword>
<dbReference type="PANTHER" id="PTHR19338:SF73">
    <property type="entry name" value="DISEASE RESISTANCE PROTEIN RGA2-LIKE"/>
    <property type="match status" value="1"/>
</dbReference>
<evidence type="ECO:0000313" key="6">
    <source>
        <dbReference type="RefSeq" id="XP_060670856.1"/>
    </source>
</evidence>
<dbReference type="InterPro" id="IPR038005">
    <property type="entry name" value="RX-like_CC"/>
</dbReference>
<protein>
    <submittedName>
        <fullName evidence="6 7">Disease resistance protein RGA4</fullName>
    </submittedName>
</protein>
<keyword evidence="5" id="KW-1185">Reference proteome</keyword>